<evidence type="ECO:0000313" key="1">
    <source>
        <dbReference type="EMBL" id="KAL0925486.1"/>
    </source>
</evidence>
<proteinExistence type="predicted"/>
<name>A0ABD0VL73_DENTH</name>
<sequence length="185" mass="21231">MCSECSLNAKFSLSNDGRHPMSMVGSAWHGKPWSLSKCSPFLSRLSNLSTSDSVLVVICVPLQYFKEIIPRKVHKVEELTTHYLPPLEEGTEPGNIFYSVGRHEEENRDWCYRFDDSEKLFPTRLPKFNTRGIQGMLQKQASGMEGIRVHYERRVWLRIRVSDSSGENISGRKLAKRSCARRPVN</sequence>
<accession>A0ABD0VL73</accession>
<reference evidence="1 2" key="1">
    <citation type="journal article" date="2024" name="Plant Biotechnol. J.">
        <title>Dendrobium thyrsiflorum genome and its molecular insights into genes involved in important horticultural traits.</title>
        <authorList>
            <person name="Chen B."/>
            <person name="Wang J.Y."/>
            <person name="Zheng P.J."/>
            <person name="Li K.L."/>
            <person name="Liang Y.M."/>
            <person name="Chen X.F."/>
            <person name="Zhang C."/>
            <person name="Zhao X."/>
            <person name="He X."/>
            <person name="Zhang G.Q."/>
            <person name="Liu Z.J."/>
            <person name="Xu Q."/>
        </authorList>
    </citation>
    <scope>NUCLEOTIDE SEQUENCE [LARGE SCALE GENOMIC DNA]</scope>
    <source>
        <strain evidence="1">GZMU011</strain>
    </source>
</reference>
<evidence type="ECO:0000313" key="2">
    <source>
        <dbReference type="Proteomes" id="UP001552299"/>
    </source>
</evidence>
<protein>
    <submittedName>
        <fullName evidence="1">Uncharacterized protein</fullName>
    </submittedName>
</protein>
<organism evidence="1 2">
    <name type="scientific">Dendrobium thyrsiflorum</name>
    <name type="common">Pinecone-like raceme dendrobium</name>
    <name type="synonym">Orchid</name>
    <dbReference type="NCBI Taxonomy" id="117978"/>
    <lineage>
        <taxon>Eukaryota</taxon>
        <taxon>Viridiplantae</taxon>
        <taxon>Streptophyta</taxon>
        <taxon>Embryophyta</taxon>
        <taxon>Tracheophyta</taxon>
        <taxon>Spermatophyta</taxon>
        <taxon>Magnoliopsida</taxon>
        <taxon>Liliopsida</taxon>
        <taxon>Asparagales</taxon>
        <taxon>Orchidaceae</taxon>
        <taxon>Epidendroideae</taxon>
        <taxon>Malaxideae</taxon>
        <taxon>Dendrobiinae</taxon>
        <taxon>Dendrobium</taxon>
    </lineage>
</organism>
<keyword evidence="2" id="KW-1185">Reference proteome</keyword>
<gene>
    <name evidence="1" type="ORF">M5K25_003822</name>
</gene>
<dbReference type="Proteomes" id="UP001552299">
    <property type="component" value="Unassembled WGS sequence"/>
</dbReference>
<dbReference type="AlphaFoldDB" id="A0ABD0VL73"/>
<dbReference type="EMBL" id="JANQDX010000004">
    <property type="protein sequence ID" value="KAL0925486.1"/>
    <property type="molecule type" value="Genomic_DNA"/>
</dbReference>
<comment type="caution">
    <text evidence="1">The sequence shown here is derived from an EMBL/GenBank/DDBJ whole genome shotgun (WGS) entry which is preliminary data.</text>
</comment>